<dbReference type="Proteomes" id="UP000310189">
    <property type="component" value="Unassembled WGS sequence"/>
</dbReference>
<protein>
    <recommendedName>
        <fullName evidence="2">BTB domain-containing protein</fullName>
    </recommendedName>
</protein>
<dbReference type="InterPro" id="IPR000210">
    <property type="entry name" value="BTB/POZ_dom"/>
</dbReference>
<feature type="domain" description="BTB" evidence="2">
    <location>
        <begin position="100"/>
        <end position="163"/>
    </location>
</feature>
<feature type="compositionally biased region" description="Polar residues" evidence="1">
    <location>
        <begin position="601"/>
        <end position="610"/>
    </location>
</feature>
<dbReference type="SMART" id="SM00225">
    <property type="entry name" value="BTB"/>
    <property type="match status" value="1"/>
</dbReference>
<feature type="region of interest" description="Disordered" evidence="1">
    <location>
        <begin position="776"/>
        <end position="814"/>
    </location>
</feature>
<dbReference type="Pfam" id="PF00651">
    <property type="entry name" value="BTB"/>
    <property type="match status" value="1"/>
</dbReference>
<comment type="caution">
    <text evidence="3">The sequence shown here is derived from an EMBL/GenBank/DDBJ whole genome shotgun (WGS) entry which is preliminary data.</text>
</comment>
<accession>A0A4T0FVG3</accession>
<dbReference type="PANTHER" id="PTHR47369">
    <property type="entry name" value="BTB/POZ DOMAIN-CONTAINING PROTEIN"/>
    <property type="match status" value="1"/>
</dbReference>
<dbReference type="PROSITE" id="PS50097">
    <property type="entry name" value="BTB"/>
    <property type="match status" value="1"/>
</dbReference>
<sequence>MTKNKNRGMRFIPFTSKSSMSVSSGSSVHVPKSAAATTPAPTADFTFQQTSSTGGGGGGKSQKRTEPVTTTAASSTPPDEQVLSTLHAHLFHCFVHGVGSDVILRVRKWHRQYSLHKVILTQSSFFNTLFHGSFSEINSEVELTFDDPNITRASFEYCIAYLYGRATPLVLDDNNKPTPLYPLTPSYPTFQGGKTPDKRESNEQSQPATPHMCVALVATAIYLGCPSIANKAINLILASISPLNASFFLRFALGEGLGDARCWWDGEQEAGVGLEGLGKVVDDIRADLHYAHSKSHPLDTHTEASESAGPSRHSVMSDQSEHNAIDRFSSLDIQSSEEEEEDDSTPSFHYGAASDKIGEACVCWLARWALDIIEIEDVLVNDAGDITHPSGRIPFATWSIDGIPAKWIRVVLSSDSLFTPGGEWQRYKLAARIVELRRRQNKGALSYSDECEFDTMFADGIYYSHMTFEQLAIIQREVSPTTGRPYVPIRILQQALWAHSELKNVIEEASKRSEKADLGLTYSAWEIRDKLRSNEGKAWSDRRFFPVSRDSTDRLGDASSMYSTNEELNKYVAPTNTLREGLDSDEASGLAASTHDPLVGMSSTTNTSSNAHRRPHTEAQLFGLQKQHKTGAEIAKSIEHEHLASGSGEPDTVSISSASPTAKRAQEDKWTLVEPLRFAVEYWIKSELEPRAKMFSHAVFYAGSYVNTYIQINEQKHKHGNQLGIYVHRQSMSEPLPYASSPPSAGNSGASSAANLASPLVAQQNIPLSPAPTMDTILRVNSTGSDDSHGSHTPPTDTAKVGPGKHSGSQNIPYAPYRDHRKSIRAFFAVQCSAGNGTAFTKFSSAPDSFTTSQSWGWKSSVQRSSEYLANHNIGPDEQMGLLNSLRAVVTVGLV</sequence>
<feature type="region of interest" description="Disordered" evidence="1">
    <location>
        <begin position="18"/>
        <end position="79"/>
    </location>
</feature>
<dbReference type="OrthoDB" id="6359943at2759"/>
<dbReference type="AlphaFoldDB" id="A0A4T0FVG3"/>
<feature type="compositionally biased region" description="Low complexity" evidence="1">
    <location>
        <begin position="18"/>
        <end position="52"/>
    </location>
</feature>
<feature type="region of interest" description="Disordered" evidence="1">
    <location>
        <begin position="642"/>
        <end position="667"/>
    </location>
</feature>
<dbReference type="InterPro" id="IPR011333">
    <property type="entry name" value="SKP1/BTB/POZ_sf"/>
</dbReference>
<name>A0A4T0FVG3_9BASI</name>
<reference evidence="3 4" key="1">
    <citation type="submission" date="2019-03" db="EMBL/GenBank/DDBJ databases">
        <title>Sequencing 23 genomes of Wallemia ichthyophaga.</title>
        <authorList>
            <person name="Gostincar C."/>
        </authorList>
    </citation>
    <scope>NUCLEOTIDE SEQUENCE [LARGE SCALE GENOMIC DNA]</scope>
    <source>
        <strain evidence="3 4">EXF-5753</strain>
    </source>
</reference>
<feature type="compositionally biased region" description="Basic and acidic residues" evidence="1">
    <location>
        <begin position="292"/>
        <end position="304"/>
    </location>
</feature>
<evidence type="ECO:0000313" key="4">
    <source>
        <dbReference type="Proteomes" id="UP000310189"/>
    </source>
</evidence>
<feature type="region of interest" description="Disordered" evidence="1">
    <location>
        <begin position="588"/>
        <end position="615"/>
    </location>
</feature>
<feature type="compositionally biased region" description="Low complexity" evidence="1">
    <location>
        <begin position="69"/>
        <end position="78"/>
    </location>
</feature>
<dbReference type="Gene3D" id="3.30.710.10">
    <property type="entry name" value="Potassium Channel Kv1.1, Chain A"/>
    <property type="match status" value="1"/>
</dbReference>
<evidence type="ECO:0000259" key="2">
    <source>
        <dbReference type="PROSITE" id="PS50097"/>
    </source>
</evidence>
<gene>
    <name evidence="3" type="ORF">E3P99_00926</name>
</gene>
<dbReference type="SUPFAM" id="SSF54695">
    <property type="entry name" value="POZ domain"/>
    <property type="match status" value="1"/>
</dbReference>
<feature type="region of interest" description="Disordered" evidence="1">
    <location>
        <begin position="184"/>
        <end position="206"/>
    </location>
</feature>
<evidence type="ECO:0000313" key="3">
    <source>
        <dbReference type="EMBL" id="TIA91754.1"/>
    </source>
</evidence>
<feature type="compositionally biased region" description="Polar residues" evidence="1">
    <location>
        <begin position="779"/>
        <end position="796"/>
    </location>
</feature>
<keyword evidence="4" id="KW-1185">Reference proteome</keyword>
<organism evidence="3 4">
    <name type="scientific">Wallemia hederae</name>
    <dbReference type="NCBI Taxonomy" id="1540922"/>
    <lineage>
        <taxon>Eukaryota</taxon>
        <taxon>Fungi</taxon>
        <taxon>Dikarya</taxon>
        <taxon>Basidiomycota</taxon>
        <taxon>Wallemiomycotina</taxon>
        <taxon>Wallemiomycetes</taxon>
        <taxon>Wallemiales</taxon>
        <taxon>Wallemiaceae</taxon>
        <taxon>Wallemia</taxon>
    </lineage>
</organism>
<evidence type="ECO:0000256" key="1">
    <source>
        <dbReference type="SAM" id="MobiDB-lite"/>
    </source>
</evidence>
<dbReference type="EMBL" id="SPNW01000010">
    <property type="protein sequence ID" value="TIA91754.1"/>
    <property type="molecule type" value="Genomic_DNA"/>
</dbReference>
<dbReference type="PANTHER" id="PTHR47369:SF2">
    <property type="entry name" value="BTB_POZ DOMAIN-CONTAINING PROTEIN 2"/>
    <property type="match status" value="1"/>
</dbReference>
<proteinExistence type="predicted"/>
<feature type="region of interest" description="Disordered" evidence="1">
    <location>
        <begin position="292"/>
        <end position="320"/>
    </location>
</feature>